<protein>
    <recommendedName>
        <fullName evidence="1">Reverse transcriptase domain-containing protein</fullName>
    </recommendedName>
</protein>
<keyword evidence="3" id="KW-1185">Reference proteome</keyword>
<dbReference type="EMBL" id="JAUNZN010000001">
    <property type="protein sequence ID" value="KAK4829361.1"/>
    <property type="molecule type" value="Genomic_DNA"/>
</dbReference>
<feature type="domain" description="Reverse transcriptase" evidence="1">
    <location>
        <begin position="2"/>
        <end position="57"/>
    </location>
</feature>
<dbReference type="Proteomes" id="UP001333110">
    <property type="component" value="Unassembled WGS sequence"/>
</dbReference>
<dbReference type="AlphaFoldDB" id="A0AAN7NQX5"/>
<dbReference type="InterPro" id="IPR051320">
    <property type="entry name" value="Viral_Replic_Matur_Polypro"/>
</dbReference>
<name>A0AAN7NQX5_MYCAM</name>
<evidence type="ECO:0000259" key="1">
    <source>
        <dbReference type="Pfam" id="PF00078"/>
    </source>
</evidence>
<sequence>MATLDVKDMFFMIPLTEDDKPQFAFTWEGTQYTFNRLPQGYKHSPTIAHNALAKILDTGSAIGRLPISGSPPPEGVAQKATIWKWYAYLEGVSQLVPLREGLVKVSKLQQPVNLDLVLLGQPYKPSLIKEVPKLTTDSDTGGVWFTDASACQENDGVDSHHCPDPPGNWKQHQTLKMSKAWMTIITGNMLCRLQSPAARAESSEKHSDKLILCARSHSNIGSRGLGTS</sequence>
<dbReference type="PANTHER" id="PTHR33064:SF37">
    <property type="entry name" value="RIBONUCLEASE H"/>
    <property type="match status" value="1"/>
</dbReference>
<dbReference type="Gene3D" id="3.10.10.10">
    <property type="entry name" value="HIV Type 1 Reverse Transcriptase, subunit A, domain 1"/>
    <property type="match status" value="1"/>
</dbReference>
<reference evidence="2 3" key="1">
    <citation type="journal article" date="2023" name="J. Hered.">
        <title>Chromosome-level genome of the wood stork (Mycteria americana) provides insight into avian chromosome evolution.</title>
        <authorList>
            <person name="Flamio R. Jr."/>
            <person name="Ramstad K.M."/>
        </authorList>
    </citation>
    <scope>NUCLEOTIDE SEQUENCE [LARGE SCALE GENOMIC DNA]</scope>
    <source>
        <strain evidence="2">JAX WOST 10</strain>
    </source>
</reference>
<dbReference type="InterPro" id="IPR043502">
    <property type="entry name" value="DNA/RNA_pol_sf"/>
</dbReference>
<dbReference type="PANTHER" id="PTHR33064">
    <property type="entry name" value="POL PROTEIN"/>
    <property type="match status" value="1"/>
</dbReference>
<gene>
    <name evidence="2" type="ORF">QYF61_003288</name>
</gene>
<accession>A0AAN7NQX5</accession>
<evidence type="ECO:0000313" key="3">
    <source>
        <dbReference type="Proteomes" id="UP001333110"/>
    </source>
</evidence>
<proteinExistence type="predicted"/>
<dbReference type="Pfam" id="PF00078">
    <property type="entry name" value="RVT_1"/>
    <property type="match status" value="1"/>
</dbReference>
<dbReference type="SUPFAM" id="SSF56672">
    <property type="entry name" value="DNA/RNA polymerases"/>
    <property type="match status" value="1"/>
</dbReference>
<dbReference type="InterPro" id="IPR000477">
    <property type="entry name" value="RT_dom"/>
</dbReference>
<evidence type="ECO:0000313" key="2">
    <source>
        <dbReference type="EMBL" id="KAK4829361.1"/>
    </source>
</evidence>
<comment type="caution">
    <text evidence="2">The sequence shown here is derived from an EMBL/GenBank/DDBJ whole genome shotgun (WGS) entry which is preliminary data.</text>
</comment>
<organism evidence="2 3">
    <name type="scientific">Mycteria americana</name>
    <name type="common">Wood stork</name>
    <dbReference type="NCBI Taxonomy" id="33587"/>
    <lineage>
        <taxon>Eukaryota</taxon>
        <taxon>Metazoa</taxon>
        <taxon>Chordata</taxon>
        <taxon>Craniata</taxon>
        <taxon>Vertebrata</taxon>
        <taxon>Euteleostomi</taxon>
        <taxon>Archelosauria</taxon>
        <taxon>Archosauria</taxon>
        <taxon>Dinosauria</taxon>
        <taxon>Saurischia</taxon>
        <taxon>Theropoda</taxon>
        <taxon>Coelurosauria</taxon>
        <taxon>Aves</taxon>
        <taxon>Neognathae</taxon>
        <taxon>Neoaves</taxon>
        <taxon>Aequornithes</taxon>
        <taxon>Ciconiiformes</taxon>
        <taxon>Ciconiidae</taxon>
        <taxon>Mycteria</taxon>
    </lineage>
</organism>